<dbReference type="GO" id="GO:0005886">
    <property type="term" value="C:plasma membrane"/>
    <property type="evidence" value="ECO:0007669"/>
    <property type="project" value="UniProtKB-SubCell"/>
</dbReference>
<dbReference type="RefSeq" id="WP_082075613.1">
    <property type="nucleotide sequence ID" value="NZ_BANC01000029.1"/>
</dbReference>
<comment type="subcellular location">
    <subcellularLocation>
        <location evidence="1 8">Cell membrane</location>
        <topology evidence="1 8">Multi-pass membrane protein</topology>
    </subcellularLocation>
</comment>
<evidence type="ECO:0000313" key="11">
    <source>
        <dbReference type="Proteomes" id="UP000032668"/>
    </source>
</evidence>
<evidence type="ECO:0000256" key="1">
    <source>
        <dbReference type="ARBA" id="ARBA00004651"/>
    </source>
</evidence>
<feature type="transmembrane region" description="Helical" evidence="8">
    <location>
        <begin position="217"/>
        <end position="239"/>
    </location>
</feature>
<evidence type="ECO:0000256" key="3">
    <source>
        <dbReference type="ARBA" id="ARBA00022448"/>
    </source>
</evidence>
<dbReference type="OrthoDB" id="9808619at2"/>
<reference evidence="10 11" key="1">
    <citation type="submission" date="2012-11" db="EMBL/GenBank/DDBJ databases">
        <title>Whole genome sequence of Acidocella aminolytica 101 = DSM 11237.</title>
        <authorList>
            <person name="Azuma Y."/>
            <person name="Higashiura N."/>
            <person name="Hirakawa H."/>
            <person name="Matsushita K."/>
        </authorList>
    </citation>
    <scope>NUCLEOTIDE SEQUENCE [LARGE SCALE GENOMIC DNA]</scope>
    <source>
        <strain evidence="11">101 / DSM 11237</strain>
    </source>
</reference>
<evidence type="ECO:0000256" key="2">
    <source>
        <dbReference type="ARBA" id="ARBA00007069"/>
    </source>
</evidence>
<comment type="caution">
    <text evidence="10">The sequence shown here is derived from an EMBL/GenBank/DDBJ whole genome shotgun (WGS) entry which is preliminary data.</text>
</comment>
<dbReference type="GO" id="GO:0055085">
    <property type="term" value="P:transmembrane transport"/>
    <property type="evidence" value="ECO:0007669"/>
    <property type="project" value="InterPro"/>
</dbReference>
<feature type="transmembrane region" description="Helical" evidence="8">
    <location>
        <begin position="32"/>
        <end position="53"/>
    </location>
</feature>
<dbReference type="InterPro" id="IPR035906">
    <property type="entry name" value="MetI-like_sf"/>
</dbReference>
<dbReference type="Gene3D" id="1.10.3720.10">
    <property type="entry name" value="MetI-like"/>
    <property type="match status" value="1"/>
</dbReference>
<dbReference type="EMBL" id="BANC01000029">
    <property type="protein sequence ID" value="GAN79767.1"/>
    <property type="molecule type" value="Genomic_DNA"/>
</dbReference>
<keyword evidence="4" id="KW-1003">Cell membrane</keyword>
<evidence type="ECO:0000259" key="9">
    <source>
        <dbReference type="PROSITE" id="PS50928"/>
    </source>
</evidence>
<dbReference type="STRING" id="1120923.SAMN02746095_03633"/>
<protein>
    <submittedName>
        <fullName evidence="10">ABC transporter</fullName>
    </submittedName>
</protein>
<dbReference type="PROSITE" id="PS50928">
    <property type="entry name" value="ABC_TM1"/>
    <property type="match status" value="1"/>
</dbReference>
<evidence type="ECO:0000313" key="10">
    <source>
        <dbReference type="EMBL" id="GAN79767.1"/>
    </source>
</evidence>
<dbReference type="PANTHER" id="PTHR42929">
    <property type="entry name" value="INNER MEMBRANE ABC TRANSPORTER PERMEASE PROTEIN YDCU-RELATED-RELATED"/>
    <property type="match status" value="1"/>
</dbReference>
<dbReference type="Pfam" id="PF00528">
    <property type="entry name" value="BPD_transp_1"/>
    <property type="match status" value="1"/>
</dbReference>
<accession>A0A0D6PDN4</accession>
<dbReference type="AlphaFoldDB" id="A0A0D6PDN4"/>
<dbReference type="PANTHER" id="PTHR42929:SF1">
    <property type="entry name" value="INNER MEMBRANE ABC TRANSPORTER PERMEASE PROTEIN YDCU-RELATED"/>
    <property type="match status" value="1"/>
</dbReference>
<dbReference type="InterPro" id="IPR000515">
    <property type="entry name" value="MetI-like"/>
</dbReference>
<keyword evidence="6 8" id="KW-1133">Transmembrane helix</keyword>
<sequence length="310" mass="33386">MTTTMQSIPLSPPAEPDRISLSQRLARRGLDVTTLLLVPALVFVLALFVYPALYGLWLSLHPMKANGVFGFGNYLSFFSNPYIYGTILTTLELAVPVTLINILLSVPIALRVRHMRKQRLLTTILIIPITLGTVLTAQGMLNFYGPLGWFNRTLMVLHVIDSPVRLVHNFTGVFLSQIVSGFPFCFMLILSYVSGIDPSLEQAGAMLGAGPTSRFRHIILPLLGAGLAITFCLAFVQAFSVFPSAVLVGAPSGPTRVIAIAAFHAAYEQYDYSMGSAIAIIMGLAQIIVVAIVMKASTALYRGPAAGGKG</sequence>
<feature type="transmembrane region" description="Helical" evidence="8">
    <location>
        <begin position="120"/>
        <end position="141"/>
    </location>
</feature>
<keyword evidence="11" id="KW-1185">Reference proteome</keyword>
<feature type="domain" description="ABC transmembrane type-1" evidence="9">
    <location>
        <begin position="87"/>
        <end position="293"/>
    </location>
</feature>
<evidence type="ECO:0000256" key="8">
    <source>
        <dbReference type="RuleBase" id="RU363032"/>
    </source>
</evidence>
<evidence type="ECO:0000256" key="6">
    <source>
        <dbReference type="ARBA" id="ARBA00022989"/>
    </source>
</evidence>
<evidence type="ECO:0000256" key="4">
    <source>
        <dbReference type="ARBA" id="ARBA00022475"/>
    </source>
</evidence>
<comment type="similarity">
    <text evidence="2">Belongs to the binding-protein-dependent transport system permease family. CysTW subfamily.</text>
</comment>
<feature type="transmembrane region" description="Helical" evidence="8">
    <location>
        <begin position="82"/>
        <end position="108"/>
    </location>
</feature>
<evidence type="ECO:0000256" key="5">
    <source>
        <dbReference type="ARBA" id="ARBA00022692"/>
    </source>
</evidence>
<feature type="transmembrane region" description="Helical" evidence="8">
    <location>
        <begin position="272"/>
        <end position="294"/>
    </location>
</feature>
<keyword evidence="5 8" id="KW-0812">Transmembrane</keyword>
<name>A0A0D6PDN4_9PROT</name>
<keyword evidence="3 8" id="KW-0813">Transport</keyword>
<proteinExistence type="inferred from homology"/>
<dbReference type="CDD" id="cd06261">
    <property type="entry name" value="TM_PBP2"/>
    <property type="match status" value="1"/>
</dbReference>
<keyword evidence="7 8" id="KW-0472">Membrane</keyword>
<dbReference type="Proteomes" id="UP000032668">
    <property type="component" value="Unassembled WGS sequence"/>
</dbReference>
<feature type="transmembrane region" description="Helical" evidence="8">
    <location>
        <begin position="174"/>
        <end position="196"/>
    </location>
</feature>
<dbReference type="SUPFAM" id="SSF161098">
    <property type="entry name" value="MetI-like"/>
    <property type="match status" value="1"/>
</dbReference>
<organism evidence="10 11">
    <name type="scientific">Acidocella aminolytica 101 = DSM 11237</name>
    <dbReference type="NCBI Taxonomy" id="1120923"/>
    <lineage>
        <taxon>Bacteria</taxon>
        <taxon>Pseudomonadati</taxon>
        <taxon>Pseudomonadota</taxon>
        <taxon>Alphaproteobacteria</taxon>
        <taxon>Acetobacterales</taxon>
        <taxon>Acidocellaceae</taxon>
        <taxon>Acidocella</taxon>
    </lineage>
</organism>
<evidence type="ECO:0000256" key="7">
    <source>
        <dbReference type="ARBA" id="ARBA00023136"/>
    </source>
</evidence>
<gene>
    <name evidence="10" type="ORF">Aam_029_015</name>
</gene>